<name>A0A3B4V4K6_SERDU</name>
<dbReference type="CDD" id="cd02440">
    <property type="entry name" value="AdoMet_MTases"/>
    <property type="match status" value="1"/>
</dbReference>
<evidence type="ECO:0000256" key="5">
    <source>
        <dbReference type="ARBA" id="ARBA00022694"/>
    </source>
</evidence>
<dbReference type="Gene3D" id="3.10.330.20">
    <property type="match status" value="1"/>
</dbReference>
<protein>
    <recommendedName>
        <fullName evidence="1">tRNA (adenine(58)-N(1))-methyltransferase</fullName>
        <ecNumber evidence="1">2.1.1.220</ecNumber>
    </recommendedName>
</protein>
<dbReference type="Pfam" id="PF08704">
    <property type="entry name" value="GCD14"/>
    <property type="match status" value="1"/>
</dbReference>
<feature type="compositionally biased region" description="Basic and acidic residues" evidence="7">
    <location>
        <begin position="143"/>
        <end position="156"/>
    </location>
</feature>
<evidence type="ECO:0000259" key="8">
    <source>
        <dbReference type="Pfam" id="PF08704"/>
    </source>
</evidence>
<dbReference type="CTD" id="55006"/>
<dbReference type="GO" id="GO:0030488">
    <property type="term" value="P:tRNA methylation"/>
    <property type="evidence" value="ECO:0007669"/>
    <property type="project" value="InterPro"/>
</dbReference>
<keyword evidence="11" id="KW-1185">Reference proteome</keyword>
<dbReference type="GO" id="GO:0031515">
    <property type="term" value="C:tRNA (m1A) methyltransferase complex"/>
    <property type="evidence" value="ECO:0007669"/>
    <property type="project" value="InterPro"/>
</dbReference>
<feature type="domain" description="tRNA (adenine(58)-N(1))-methyltransferase catalytic subunit TRM61 C-terminal" evidence="8">
    <location>
        <begin position="257"/>
        <end position="496"/>
    </location>
</feature>
<accession>A0A3B4V4K6</accession>
<dbReference type="AlphaFoldDB" id="A0A3B4V4K6"/>
<evidence type="ECO:0000256" key="2">
    <source>
        <dbReference type="ARBA" id="ARBA00022603"/>
    </source>
</evidence>
<keyword evidence="2" id="KW-0489">Methyltransferase</keyword>
<dbReference type="OMA" id="TMLLLMD"/>
<dbReference type="GO" id="GO:0160107">
    <property type="term" value="F:tRNA (adenine(58)-N1)-methyltransferase activity"/>
    <property type="evidence" value="ECO:0007669"/>
    <property type="project" value="UniProtKB-EC"/>
</dbReference>
<feature type="domain" description="TR61B FKBP-like" evidence="9">
    <location>
        <begin position="181"/>
        <end position="235"/>
    </location>
</feature>
<keyword evidence="5" id="KW-0819">tRNA processing</keyword>
<dbReference type="FunFam" id="3.10.330.20:FF:000003">
    <property type="entry name" value="tRNA (Adenine(58)-N(1))-methyltransferase, mitochondrial isoform X1"/>
    <property type="match status" value="1"/>
</dbReference>
<dbReference type="InterPro" id="IPR049470">
    <property type="entry name" value="TRM61_C"/>
</dbReference>
<dbReference type="GeneID" id="111225948"/>
<keyword evidence="3" id="KW-0808">Transferase</keyword>
<organism evidence="10 11">
    <name type="scientific">Seriola dumerili</name>
    <name type="common">Greater amberjack</name>
    <name type="synonym">Caranx dumerili</name>
    <dbReference type="NCBI Taxonomy" id="41447"/>
    <lineage>
        <taxon>Eukaryota</taxon>
        <taxon>Metazoa</taxon>
        <taxon>Chordata</taxon>
        <taxon>Craniata</taxon>
        <taxon>Vertebrata</taxon>
        <taxon>Euteleostomi</taxon>
        <taxon>Actinopterygii</taxon>
        <taxon>Neopterygii</taxon>
        <taxon>Teleostei</taxon>
        <taxon>Neoteleostei</taxon>
        <taxon>Acanthomorphata</taxon>
        <taxon>Carangaria</taxon>
        <taxon>Carangiformes</taxon>
        <taxon>Carangidae</taxon>
        <taxon>Seriola</taxon>
    </lineage>
</organism>
<dbReference type="SMR" id="A0A3B4V4K6"/>
<dbReference type="FunFam" id="3.40.50.150:FF:000181">
    <property type="entry name" value="tRNA (Adenine(58)-N(1))-methyltransferase, mitochondrial isoform X4"/>
    <property type="match status" value="1"/>
</dbReference>
<evidence type="ECO:0000259" key="9">
    <source>
        <dbReference type="Pfam" id="PF21985"/>
    </source>
</evidence>
<dbReference type="GO" id="GO:0005739">
    <property type="term" value="C:mitochondrion"/>
    <property type="evidence" value="ECO:0007669"/>
    <property type="project" value="TreeGrafter"/>
</dbReference>
<feature type="region of interest" description="Disordered" evidence="7">
    <location>
        <begin position="441"/>
        <end position="469"/>
    </location>
</feature>
<evidence type="ECO:0000256" key="3">
    <source>
        <dbReference type="ARBA" id="ARBA00022679"/>
    </source>
</evidence>
<feature type="region of interest" description="Disordered" evidence="7">
    <location>
        <begin position="51"/>
        <end position="96"/>
    </location>
</feature>
<evidence type="ECO:0000313" key="11">
    <source>
        <dbReference type="Proteomes" id="UP000261420"/>
    </source>
</evidence>
<sequence>MAVQMPFGGFLFMHRLMRTCTSSQRHLRHGEMLVNLTITRQEIRTFSTGSVRCNNNEREDSDSSQLSTKLTSKQALMARRRRPLSPLERISGLLPQDALSPEVMQLREQNQQEAEGGTDTQGSVTHRTQQESGHTDTLAADETTPKGKESDNHHASDVAMVPNTSERRTSATLPGDSLIVFGELLIAEYYKKGQVEFRKMFKPQKGTRLHSSWGFILHDNIVGLPAGQFLKTSMGLPILIRRASLEDYVLYMRRAPAIAYPKDATTMLMMMDVTEGDRVLESGSGSGAMSLFLSRAVGSKGSVLSVEVREDHLRRAMLNYSRWRTSWSLRRGEDWPDNVQFHNADLCTASSLLAGQGFHAIALDLTNPHLVLPTVIPHLHPGAVCAVYLANITQVVDLLEGIRCLALPLLCECIIEVPIRHWLVAPARQKNGRYCTRKAPILEEDHSEEEEEEEEEERADQTEEEELAADEHPAFGGVPYIARPCPKQLSHTAFLVKLRKFVQ</sequence>
<dbReference type="STRING" id="41447.ENSSDUP00000025639"/>
<dbReference type="Ensembl" id="ENSSDUT00000026106.1">
    <property type="protein sequence ID" value="ENSSDUP00000025639.1"/>
    <property type="gene ID" value="ENSSDUG00000018591.1"/>
</dbReference>
<dbReference type="PROSITE" id="PS51620">
    <property type="entry name" value="SAM_TRM61"/>
    <property type="match status" value="1"/>
</dbReference>
<evidence type="ECO:0000256" key="7">
    <source>
        <dbReference type="SAM" id="MobiDB-lite"/>
    </source>
</evidence>
<feature type="compositionally biased region" description="Polar residues" evidence="7">
    <location>
        <begin position="108"/>
        <end position="132"/>
    </location>
</feature>
<dbReference type="Pfam" id="PF21985">
    <property type="entry name" value="TR61B_FKBP-like"/>
    <property type="match status" value="1"/>
</dbReference>
<dbReference type="Gene3D" id="3.40.50.150">
    <property type="entry name" value="Vaccinia Virus protein VP39"/>
    <property type="match status" value="1"/>
</dbReference>
<dbReference type="RefSeq" id="XP_022606732.1">
    <property type="nucleotide sequence ID" value="XM_022751011.1"/>
</dbReference>
<dbReference type="EC" id="2.1.1.220" evidence="1"/>
<dbReference type="KEGG" id="sdu:111225948"/>
<evidence type="ECO:0000256" key="4">
    <source>
        <dbReference type="ARBA" id="ARBA00022691"/>
    </source>
</evidence>
<reference evidence="10" key="2">
    <citation type="submission" date="2025-09" db="UniProtKB">
        <authorList>
            <consortium name="Ensembl"/>
        </authorList>
    </citation>
    <scope>IDENTIFICATION</scope>
</reference>
<evidence type="ECO:0000256" key="1">
    <source>
        <dbReference type="ARBA" id="ARBA00012796"/>
    </source>
</evidence>
<dbReference type="InterPro" id="IPR014816">
    <property type="entry name" value="tRNA_MeTrfase_Gcd14"/>
</dbReference>
<dbReference type="PANTHER" id="PTHR12133">
    <property type="entry name" value="TRNA (ADENINE(58)-N(1))-METHYLTRANSFERASE"/>
    <property type="match status" value="1"/>
</dbReference>
<feature type="compositionally biased region" description="Polar residues" evidence="7">
    <location>
        <begin position="63"/>
        <end position="74"/>
    </location>
</feature>
<comment type="catalytic activity">
    <reaction evidence="6">
        <text>an adenosine in mRNA + S-adenosyl-L-methionine = an N(1)-methyladenosine in mRNA + S-adenosyl-L-homocysteine + H(+)</text>
        <dbReference type="Rhea" id="RHEA:55392"/>
        <dbReference type="Rhea" id="RHEA-COMP:12414"/>
        <dbReference type="Rhea" id="RHEA-COMP:12415"/>
        <dbReference type="ChEBI" id="CHEBI:15378"/>
        <dbReference type="ChEBI" id="CHEBI:57856"/>
        <dbReference type="ChEBI" id="CHEBI:59789"/>
        <dbReference type="ChEBI" id="CHEBI:74411"/>
        <dbReference type="ChEBI" id="CHEBI:74491"/>
    </reaction>
</comment>
<dbReference type="SUPFAM" id="SSF53335">
    <property type="entry name" value="S-adenosyl-L-methionine-dependent methyltransferases"/>
    <property type="match status" value="1"/>
</dbReference>
<evidence type="ECO:0000256" key="6">
    <source>
        <dbReference type="ARBA" id="ARBA00048481"/>
    </source>
</evidence>
<dbReference type="InterPro" id="IPR029063">
    <property type="entry name" value="SAM-dependent_MTases_sf"/>
</dbReference>
<keyword evidence="4" id="KW-0949">S-adenosyl-L-methionine</keyword>
<evidence type="ECO:0000313" key="10">
    <source>
        <dbReference type="Ensembl" id="ENSSDUP00000025639.1"/>
    </source>
</evidence>
<proteinExistence type="predicted"/>
<dbReference type="PANTHER" id="PTHR12133:SF1">
    <property type="entry name" value="TRNA (ADENINE(58)-N(1))-METHYLTRANSFERASE, MITOCHONDRIAL"/>
    <property type="match status" value="1"/>
</dbReference>
<dbReference type="InterPro" id="IPR054151">
    <property type="entry name" value="TR61B_FKBP-like"/>
</dbReference>
<dbReference type="RefSeq" id="XP_022606733.1">
    <property type="nucleotide sequence ID" value="XM_022751012.1"/>
</dbReference>
<feature type="region of interest" description="Disordered" evidence="7">
    <location>
        <begin position="108"/>
        <end position="170"/>
    </location>
</feature>
<dbReference type="Proteomes" id="UP000261420">
    <property type="component" value="Unplaced"/>
</dbReference>
<reference evidence="10" key="1">
    <citation type="submission" date="2025-08" db="UniProtKB">
        <authorList>
            <consortium name="Ensembl"/>
        </authorList>
    </citation>
    <scope>IDENTIFICATION</scope>
</reference>
<dbReference type="GeneTree" id="ENSGT00940000154239"/>
<feature type="compositionally biased region" description="Acidic residues" evidence="7">
    <location>
        <begin position="445"/>
        <end position="468"/>
    </location>
</feature>